<sequence>MHLRTVRARLLLVTVAGLTGVMAFDHYYMLFPWLTWWEWEPCMGATDGFCGTFYRNKPFTSVTEWAFLLLVVVILSRPVARWVLAPVRNLVPLVAQVGPQNLGLRIPSGRDRKGEVAALTSALNAMLDRLAAAYEGQRNFAANASHELRTPLALQRMLIEIGMTEPLTEDRSAQVAGQLLQANERSERLIEGLLTLSQAEQGLVAHTPQRLDEIVAEVVQAHQPTGVTLTTGLRPRVVSGDRILLERLARNLVENALKYNVPGGTVHVEIDPAGALVVTNTGPAVPAAEIGRLFEPFTRLAGDRLDHSGGSGLGLAIVRAIVRTHGGTVDAAPNAEGGGLQMTVTFPA</sequence>
<reference evidence="13 14" key="1">
    <citation type="submission" date="2021-01" db="EMBL/GenBank/DDBJ databases">
        <title>Actinoplanes sp. nov. LDG1-06 isolated from lichen.</title>
        <authorList>
            <person name="Saeng-In P."/>
            <person name="Phongsopitanun W."/>
            <person name="Kanchanasin P."/>
            <person name="Yuki M."/>
            <person name="Kudo T."/>
            <person name="Ohkuma M."/>
            <person name="Tanasupawat S."/>
        </authorList>
    </citation>
    <scope>NUCLEOTIDE SEQUENCE [LARGE SCALE GENOMIC DNA]</scope>
    <source>
        <strain evidence="13 14">LDG1-06</strain>
    </source>
</reference>
<dbReference type="InterPro" id="IPR036890">
    <property type="entry name" value="HATPase_C_sf"/>
</dbReference>
<gene>
    <name evidence="13" type="ORF">JIG36_23660</name>
</gene>
<evidence type="ECO:0000256" key="1">
    <source>
        <dbReference type="ARBA" id="ARBA00000085"/>
    </source>
</evidence>
<comment type="subcellular location">
    <subcellularLocation>
        <location evidence="2">Cell membrane</location>
    </subcellularLocation>
</comment>
<keyword evidence="8" id="KW-1133">Transmembrane helix</keyword>
<keyword evidence="6" id="KW-0812">Transmembrane</keyword>
<dbReference type="CDD" id="cd06225">
    <property type="entry name" value="HAMP"/>
    <property type="match status" value="1"/>
</dbReference>
<feature type="domain" description="Histidine kinase" evidence="11">
    <location>
        <begin position="143"/>
        <end position="348"/>
    </location>
</feature>
<proteinExistence type="predicted"/>
<accession>A0ABS2AFG0</accession>
<dbReference type="InterPro" id="IPR005467">
    <property type="entry name" value="His_kinase_dom"/>
</dbReference>
<dbReference type="Gene3D" id="6.10.340.10">
    <property type="match status" value="1"/>
</dbReference>
<evidence type="ECO:0000256" key="8">
    <source>
        <dbReference type="ARBA" id="ARBA00022989"/>
    </source>
</evidence>
<dbReference type="SUPFAM" id="SSF158472">
    <property type="entry name" value="HAMP domain-like"/>
    <property type="match status" value="1"/>
</dbReference>
<dbReference type="PRINTS" id="PR00344">
    <property type="entry name" value="BCTRLSENSOR"/>
</dbReference>
<organism evidence="13 14">
    <name type="scientific">Paractinoplanes ovalisporus</name>
    <dbReference type="NCBI Taxonomy" id="2810368"/>
    <lineage>
        <taxon>Bacteria</taxon>
        <taxon>Bacillati</taxon>
        <taxon>Actinomycetota</taxon>
        <taxon>Actinomycetes</taxon>
        <taxon>Micromonosporales</taxon>
        <taxon>Micromonosporaceae</taxon>
        <taxon>Paractinoplanes</taxon>
    </lineage>
</organism>
<dbReference type="InterPro" id="IPR003660">
    <property type="entry name" value="HAMP_dom"/>
</dbReference>
<dbReference type="CDD" id="cd00075">
    <property type="entry name" value="HATPase"/>
    <property type="match status" value="1"/>
</dbReference>
<protein>
    <recommendedName>
        <fullName evidence="3">histidine kinase</fullName>
        <ecNumber evidence="3">2.7.13.3</ecNumber>
    </recommendedName>
</protein>
<evidence type="ECO:0000256" key="4">
    <source>
        <dbReference type="ARBA" id="ARBA00022553"/>
    </source>
</evidence>
<dbReference type="InterPro" id="IPR003594">
    <property type="entry name" value="HATPase_dom"/>
</dbReference>
<evidence type="ECO:0000256" key="3">
    <source>
        <dbReference type="ARBA" id="ARBA00012438"/>
    </source>
</evidence>
<dbReference type="InterPro" id="IPR050428">
    <property type="entry name" value="TCS_sensor_his_kinase"/>
</dbReference>
<dbReference type="SMART" id="SM00304">
    <property type="entry name" value="HAMP"/>
    <property type="match status" value="1"/>
</dbReference>
<evidence type="ECO:0000259" key="11">
    <source>
        <dbReference type="PROSITE" id="PS50109"/>
    </source>
</evidence>
<dbReference type="EMBL" id="JAENHP010000007">
    <property type="protein sequence ID" value="MBM2618557.1"/>
    <property type="molecule type" value="Genomic_DNA"/>
</dbReference>
<feature type="domain" description="HAMP" evidence="12">
    <location>
        <begin position="81"/>
        <end position="135"/>
    </location>
</feature>
<keyword evidence="4" id="KW-0597">Phosphoprotein</keyword>
<evidence type="ECO:0000256" key="2">
    <source>
        <dbReference type="ARBA" id="ARBA00004236"/>
    </source>
</evidence>
<dbReference type="Pfam" id="PF02518">
    <property type="entry name" value="HATPase_c"/>
    <property type="match status" value="1"/>
</dbReference>
<evidence type="ECO:0000256" key="5">
    <source>
        <dbReference type="ARBA" id="ARBA00022679"/>
    </source>
</evidence>
<dbReference type="EC" id="2.7.13.3" evidence="3"/>
<evidence type="ECO:0000256" key="10">
    <source>
        <dbReference type="ARBA" id="ARBA00023136"/>
    </source>
</evidence>
<dbReference type="Pfam" id="PF00512">
    <property type="entry name" value="HisKA"/>
    <property type="match status" value="1"/>
</dbReference>
<dbReference type="SMART" id="SM00387">
    <property type="entry name" value="HATPase_c"/>
    <property type="match status" value="1"/>
</dbReference>
<evidence type="ECO:0000256" key="9">
    <source>
        <dbReference type="ARBA" id="ARBA00023012"/>
    </source>
</evidence>
<dbReference type="Gene3D" id="1.10.287.130">
    <property type="match status" value="1"/>
</dbReference>
<dbReference type="CDD" id="cd00082">
    <property type="entry name" value="HisKA"/>
    <property type="match status" value="1"/>
</dbReference>
<dbReference type="Gene3D" id="3.30.565.10">
    <property type="entry name" value="Histidine kinase-like ATPase, C-terminal domain"/>
    <property type="match status" value="1"/>
</dbReference>
<comment type="caution">
    <text evidence="13">The sequence shown here is derived from an EMBL/GenBank/DDBJ whole genome shotgun (WGS) entry which is preliminary data.</text>
</comment>
<evidence type="ECO:0000313" key="14">
    <source>
        <dbReference type="Proteomes" id="UP000632138"/>
    </source>
</evidence>
<dbReference type="SUPFAM" id="SSF55874">
    <property type="entry name" value="ATPase domain of HSP90 chaperone/DNA topoisomerase II/histidine kinase"/>
    <property type="match status" value="1"/>
</dbReference>
<dbReference type="Proteomes" id="UP000632138">
    <property type="component" value="Unassembled WGS sequence"/>
</dbReference>
<keyword evidence="14" id="KW-1185">Reference proteome</keyword>
<keyword evidence="10" id="KW-0472">Membrane</keyword>
<dbReference type="InterPro" id="IPR036097">
    <property type="entry name" value="HisK_dim/P_sf"/>
</dbReference>
<keyword evidence="5" id="KW-0808">Transferase</keyword>
<evidence type="ECO:0000313" key="13">
    <source>
        <dbReference type="EMBL" id="MBM2618557.1"/>
    </source>
</evidence>
<dbReference type="PANTHER" id="PTHR45436:SF5">
    <property type="entry name" value="SENSOR HISTIDINE KINASE TRCS"/>
    <property type="match status" value="1"/>
</dbReference>
<dbReference type="PROSITE" id="PS50109">
    <property type="entry name" value="HIS_KIN"/>
    <property type="match status" value="1"/>
</dbReference>
<evidence type="ECO:0000256" key="7">
    <source>
        <dbReference type="ARBA" id="ARBA00022777"/>
    </source>
</evidence>
<evidence type="ECO:0000259" key="12">
    <source>
        <dbReference type="PROSITE" id="PS50885"/>
    </source>
</evidence>
<dbReference type="SMART" id="SM00388">
    <property type="entry name" value="HisKA"/>
    <property type="match status" value="1"/>
</dbReference>
<dbReference type="InterPro" id="IPR003661">
    <property type="entry name" value="HisK_dim/P_dom"/>
</dbReference>
<name>A0ABS2AFG0_9ACTN</name>
<dbReference type="SUPFAM" id="SSF47384">
    <property type="entry name" value="Homodimeric domain of signal transducing histidine kinase"/>
    <property type="match status" value="1"/>
</dbReference>
<keyword evidence="9" id="KW-0902">Two-component regulatory system</keyword>
<dbReference type="Pfam" id="PF00672">
    <property type="entry name" value="HAMP"/>
    <property type="match status" value="1"/>
</dbReference>
<comment type="catalytic activity">
    <reaction evidence="1">
        <text>ATP + protein L-histidine = ADP + protein N-phospho-L-histidine.</text>
        <dbReference type="EC" id="2.7.13.3"/>
    </reaction>
</comment>
<dbReference type="InterPro" id="IPR004358">
    <property type="entry name" value="Sig_transdc_His_kin-like_C"/>
</dbReference>
<dbReference type="RefSeq" id="WP_203378551.1">
    <property type="nucleotide sequence ID" value="NZ_JAENHP010000007.1"/>
</dbReference>
<dbReference type="PROSITE" id="PS50885">
    <property type="entry name" value="HAMP"/>
    <property type="match status" value="1"/>
</dbReference>
<keyword evidence="7" id="KW-0418">Kinase</keyword>
<evidence type="ECO:0000256" key="6">
    <source>
        <dbReference type="ARBA" id="ARBA00022692"/>
    </source>
</evidence>
<dbReference type="PANTHER" id="PTHR45436">
    <property type="entry name" value="SENSOR HISTIDINE KINASE YKOH"/>
    <property type="match status" value="1"/>
</dbReference>